<dbReference type="Gene3D" id="3.80.10.10">
    <property type="entry name" value="Ribonuclease Inhibitor"/>
    <property type="match status" value="1"/>
</dbReference>
<organism evidence="1 2">
    <name type="scientific">Hungatella hathewayi</name>
    <dbReference type="NCBI Taxonomy" id="154046"/>
    <lineage>
        <taxon>Bacteria</taxon>
        <taxon>Bacillati</taxon>
        <taxon>Bacillota</taxon>
        <taxon>Clostridia</taxon>
        <taxon>Lachnospirales</taxon>
        <taxon>Lachnospiraceae</taxon>
        <taxon>Hungatella</taxon>
    </lineage>
</organism>
<accession>A0A3E2WVH7</accession>
<dbReference type="Proteomes" id="UP000261111">
    <property type="component" value="Unassembled WGS sequence"/>
</dbReference>
<protein>
    <submittedName>
        <fullName evidence="1">Uncharacterized protein</fullName>
    </submittedName>
</protein>
<dbReference type="InterPro" id="IPR032675">
    <property type="entry name" value="LRR_dom_sf"/>
</dbReference>
<dbReference type="AlphaFoldDB" id="A0A3E2WVH7"/>
<name>A0A3E2WVH7_9FIRM</name>
<evidence type="ECO:0000313" key="1">
    <source>
        <dbReference type="EMBL" id="RGC31641.1"/>
    </source>
</evidence>
<proteinExistence type="predicted"/>
<evidence type="ECO:0000313" key="2">
    <source>
        <dbReference type="Proteomes" id="UP000261111"/>
    </source>
</evidence>
<sequence length="133" mass="15180">MEYTTSLLDFSLFSSSKVETVILAEGITDLNTGAFNCSDVRSVYFPKTMTVMYDYTLSYFHPDEGEKIQLYYGGTEEEWNNIFTHYTTMQEKDSTSEAVGQATADFINGFIGLEYDSSQFEFHFSARPNDIIN</sequence>
<gene>
    <name evidence="1" type="ORF">DWX41_11925</name>
</gene>
<comment type="caution">
    <text evidence="1">The sequence shown here is derived from an EMBL/GenBank/DDBJ whole genome shotgun (WGS) entry which is preliminary data.</text>
</comment>
<dbReference type="EMBL" id="QVIA01000012">
    <property type="protein sequence ID" value="RGC31641.1"/>
    <property type="molecule type" value="Genomic_DNA"/>
</dbReference>
<reference evidence="1 2" key="1">
    <citation type="submission" date="2018-08" db="EMBL/GenBank/DDBJ databases">
        <title>A genome reference for cultivated species of the human gut microbiota.</title>
        <authorList>
            <person name="Zou Y."/>
            <person name="Xue W."/>
            <person name="Luo G."/>
        </authorList>
    </citation>
    <scope>NUCLEOTIDE SEQUENCE [LARGE SCALE GENOMIC DNA]</scope>
    <source>
        <strain evidence="1 2">AF19-21</strain>
    </source>
</reference>